<comment type="caution">
    <text evidence="2">The sequence shown here is derived from an EMBL/GenBank/DDBJ whole genome shotgun (WGS) entry which is preliminary data.</text>
</comment>
<protein>
    <submittedName>
        <fullName evidence="2">DUF4918 family protein</fullName>
    </submittedName>
</protein>
<reference evidence="3" key="1">
    <citation type="submission" date="2021-03" db="EMBL/GenBank/DDBJ databases">
        <title>Assistant Professor.</title>
        <authorList>
            <person name="Huq M.A."/>
        </authorList>
    </citation>
    <scope>NUCLEOTIDE SEQUENCE [LARGE SCALE GENOMIC DNA]</scope>
    <source>
        <strain evidence="3">MAH-28</strain>
    </source>
</reference>
<name>A0ABS3YHU2_9BACT</name>
<dbReference type="SUPFAM" id="SSF52141">
    <property type="entry name" value="Uracil-DNA glycosylase-like"/>
    <property type="match status" value="1"/>
</dbReference>
<gene>
    <name evidence="2" type="ORF">J7I43_18700</name>
</gene>
<keyword evidence="3" id="KW-1185">Reference proteome</keyword>
<evidence type="ECO:0000313" key="2">
    <source>
        <dbReference type="EMBL" id="MBO9154263.1"/>
    </source>
</evidence>
<dbReference type="EMBL" id="JAGHKP010000003">
    <property type="protein sequence ID" value="MBO9154263.1"/>
    <property type="molecule type" value="Genomic_DNA"/>
</dbReference>
<organism evidence="2 3">
    <name type="scientific">Chitinophaga chungangae</name>
    <dbReference type="NCBI Taxonomy" id="2821488"/>
    <lineage>
        <taxon>Bacteria</taxon>
        <taxon>Pseudomonadati</taxon>
        <taxon>Bacteroidota</taxon>
        <taxon>Chitinophagia</taxon>
        <taxon>Chitinophagales</taxon>
        <taxon>Chitinophagaceae</taxon>
        <taxon>Chitinophaga</taxon>
    </lineage>
</organism>
<dbReference type="InterPro" id="IPR032579">
    <property type="entry name" value="Phe_SMUG2-like"/>
</dbReference>
<evidence type="ECO:0000313" key="3">
    <source>
        <dbReference type="Proteomes" id="UP000679126"/>
    </source>
</evidence>
<dbReference type="InterPro" id="IPR036895">
    <property type="entry name" value="Uracil-DNA_glycosylase-like_sf"/>
</dbReference>
<dbReference type="CDD" id="cd19375">
    <property type="entry name" value="UDG-F3-like_SMUG2"/>
    <property type="match status" value="1"/>
</dbReference>
<dbReference type="Pfam" id="PF03167">
    <property type="entry name" value="UDG"/>
    <property type="match status" value="1"/>
</dbReference>
<evidence type="ECO:0000259" key="1">
    <source>
        <dbReference type="Pfam" id="PF03167"/>
    </source>
</evidence>
<dbReference type="InterPro" id="IPR005122">
    <property type="entry name" value="Uracil-DNA_glycosylase-like"/>
</dbReference>
<feature type="domain" description="Uracil-DNA glycosylase-like" evidence="1">
    <location>
        <begin position="47"/>
        <end position="227"/>
    </location>
</feature>
<dbReference type="Proteomes" id="UP000679126">
    <property type="component" value="Unassembled WGS sequence"/>
</dbReference>
<proteinExistence type="predicted"/>
<dbReference type="Gene3D" id="3.40.470.10">
    <property type="entry name" value="Uracil-DNA glycosylase-like domain"/>
    <property type="match status" value="1"/>
</dbReference>
<accession>A0ABS3YHU2</accession>
<dbReference type="RefSeq" id="WP_209147382.1">
    <property type="nucleotide sequence ID" value="NZ_JAGHKP010000003.1"/>
</dbReference>
<sequence>MQTFADKIIHFNTHLHYTGKLPQGINIMNPFAEQPVVVDIMKQFYKKFYNDTHARRMIIGINPGRFGAALTGVPFTDSKRLEDPCGIKFPGPPSYEVSSVYVYDMIAAYGGPAAFYKDFYIGAMSPLGFTVDKPGGKVVNYNYYDSKALTDAVYDFMLENLRKQTAFGIDRTVGYCLGTGKNADFILRLNGKEKFFDRIIPLEHPRFIMQYKLKKKQDYIDKYLAAFAEGRDI</sequence>